<organism evidence="3 4">
    <name type="scientific">Puccinia coronata f. sp. avenae</name>
    <dbReference type="NCBI Taxonomy" id="200324"/>
    <lineage>
        <taxon>Eukaryota</taxon>
        <taxon>Fungi</taxon>
        <taxon>Dikarya</taxon>
        <taxon>Basidiomycota</taxon>
        <taxon>Pucciniomycotina</taxon>
        <taxon>Pucciniomycetes</taxon>
        <taxon>Pucciniales</taxon>
        <taxon>Pucciniaceae</taxon>
        <taxon>Puccinia</taxon>
    </lineage>
</organism>
<feature type="chain" id="PRO_5014633158" description="ELMO domain-containing protein" evidence="2">
    <location>
        <begin position="23"/>
        <end position="249"/>
    </location>
</feature>
<evidence type="ECO:0000313" key="3">
    <source>
        <dbReference type="EMBL" id="PLW18390.1"/>
    </source>
</evidence>
<protein>
    <recommendedName>
        <fullName evidence="5">ELMO domain-containing protein</fullName>
    </recommendedName>
</protein>
<evidence type="ECO:0000313" key="4">
    <source>
        <dbReference type="Proteomes" id="UP000235388"/>
    </source>
</evidence>
<feature type="compositionally biased region" description="Low complexity" evidence="1">
    <location>
        <begin position="107"/>
        <end position="121"/>
    </location>
</feature>
<sequence>MNHMLLLRIFAIICSVPTPMISYMPMQDASKVKEPHLGSASGQQLVQDAVEPPNPLADKFNFKHDESAAGELGDSKVDNGDAIRDLRLRGKKPMEEAGSNKHLIDASTGPTSESSTTGVSVPAPAASFRERVVSASAAFLRARRESLEAWKVIRVAHSATGVLVTDWLLKRIAINSSLFAHDHDFSNEAFFTGMSQDQGIFLAAMLLYKTLLDPFNYMRIILPEQKKAELARLEFLVLGYITFHLFYLP</sequence>
<dbReference type="AlphaFoldDB" id="A0A2N5SYS0"/>
<feature type="region of interest" description="Disordered" evidence="1">
    <location>
        <begin position="89"/>
        <end position="121"/>
    </location>
</feature>
<dbReference type="EMBL" id="PGCJ01000832">
    <property type="protein sequence ID" value="PLW18390.1"/>
    <property type="molecule type" value="Genomic_DNA"/>
</dbReference>
<dbReference type="Proteomes" id="UP000235388">
    <property type="component" value="Unassembled WGS sequence"/>
</dbReference>
<feature type="signal peptide" evidence="2">
    <location>
        <begin position="1"/>
        <end position="22"/>
    </location>
</feature>
<comment type="caution">
    <text evidence="3">The sequence shown here is derived from an EMBL/GenBank/DDBJ whole genome shotgun (WGS) entry which is preliminary data.</text>
</comment>
<keyword evidence="2" id="KW-0732">Signal</keyword>
<proteinExistence type="predicted"/>
<name>A0A2N5SYS0_9BASI</name>
<feature type="compositionally biased region" description="Basic and acidic residues" evidence="1">
    <location>
        <begin position="89"/>
        <end position="104"/>
    </location>
</feature>
<keyword evidence="4" id="KW-1185">Reference proteome</keyword>
<evidence type="ECO:0000256" key="1">
    <source>
        <dbReference type="SAM" id="MobiDB-lite"/>
    </source>
</evidence>
<reference evidence="3 4" key="1">
    <citation type="submission" date="2017-11" db="EMBL/GenBank/DDBJ databases">
        <title>De novo assembly and phasing of dikaryotic genomes from two isolates of Puccinia coronata f. sp. avenae, the causal agent of oat crown rust.</title>
        <authorList>
            <person name="Miller M.E."/>
            <person name="Zhang Y."/>
            <person name="Omidvar V."/>
            <person name="Sperschneider J."/>
            <person name="Schwessinger B."/>
            <person name="Raley C."/>
            <person name="Palmer J.M."/>
            <person name="Garnica D."/>
            <person name="Upadhyaya N."/>
            <person name="Rathjen J."/>
            <person name="Taylor J.M."/>
            <person name="Park R.F."/>
            <person name="Dodds P.N."/>
            <person name="Hirsch C.D."/>
            <person name="Kianian S.F."/>
            <person name="Figueroa M."/>
        </authorList>
    </citation>
    <scope>NUCLEOTIDE SEQUENCE [LARGE SCALE GENOMIC DNA]</scope>
    <source>
        <strain evidence="3">12NC29</strain>
    </source>
</reference>
<evidence type="ECO:0008006" key="5">
    <source>
        <dbReference type="Google" id="ProtNLM"/>
    </source>
</evidence>
<gene>
    <name evidence="3" type="ORF">PCANC_08833</name>
</gene>
<accession>A0A2N5SYS0</accession>
<evidence type="ECO:0000256" key="2">
    <source>
        <dbReference type="SAM" id="SignalP"/>
    </source>
</evidence>